<reference evidence="9 10" key="1">
    <citation type="submission" date="2019-08" db="EMBL/GenBank/DDBJ databases">
        <title>In-depth cultivation of the pig gut microbiome towards novel bacterial diversity and tailored functional studies.</title>
        <authorList>
            <person name="Wylensek D."/>
            <person name="Hitch T.C.A."/>
            <person name="Clavel T."/>
        </authorList>
    </citation>
    <scope>NUCLEOTIDE SEQUENCE [LARGE SCALE GENOMIC DNA]</scope>
    <source>
        <strain evidence="9 10">WCA-MUC-591-APC-4B</strain>
    </source>
</reference>
<gene>
    <name evidence="9" type="ORF">FYJ65_05475</name>
</gene>
<dbReference type="EMBL" id="VUNA01000009">
    <property type="protein sequence ID" value="MST70790.1"/>
    <property type="molecule type" value="Genomic_DNA"/>
</dbReference>
<evidence type="ECO:0000256" key="7">
    <source>
        <dbReference type="SAM" id="Phobius"/>
    </source>
</evidence>
<dbReference type="GO" id="GO:0005886">
    <property type="term" value="C:plasma membrane"/>
    <property type="evidence" value="ECO:0007669"/>
    <property type="project" value="UniProtKB-SubCell"/>
</dbReference>
<feature type="transmembrane region" description="Helical" evidence="7">
    <location>
        <begin position="31"/>
        <end position="51"/>
    </location>
</feature>
<dbReference type="GO" id="GO:0016787">
    <property type="term" value="F:hydrolase activity"/>
    <property type="evidence" value="ECO:0007669"/>
    <property type="project" value="UniProtKB-KW"/>
</dbReference>
<evidence type="ECO:0000256" key="2">
    <source>
        <dbReference type="ARBA" id="ARBA00022475"/>
    </source>
</evidence>
<evidence type="ECO:0000256" key="5">
    <source>
        <dbReference type="ARBA" id="ARBA00022989"/>
    </source>
</evidence>
<organism evidence="9 10">
    <name type="scientific">Mogibacterium kristiansenii</name>
    <dbReference type="NCBI Taxonomy" id="2606708"/>
    <lineage>
        <taxon>Bacteria</taxon>
        <taxon>Bacillati</taxon>
        <taxon>Bacillota</taxon>
        <taxon>Clostridia</taxon>
        <taxon>Peptostreptococcales</taxon>
        <taxon>Anaerovoracaceae</taxon>
        <taxon>Mogibacterium</taxon>
    </lineage>
</organism>
<accession>A0A6N7X5I9</accession>
<dbReference type="PANTHER" id="PTHR14969:SF62">
    <property type="entry name" value="DECAPRENYLPHOSPHORYL-5-PHOSPHORIBOSE PHOSPHATASE RV3807C-RELATED"/>
    <property type="match status" value="1"/>
</dbReference>
<evidence type="ECO:0000256" key="1">
    <source>
        <dbReference type="ARBA" id="ARBA00004651"/>
    </source>
</evidence>
<feature type="domain" description="Phosphatidic acid phosphatase type 2/haloperoxidase" evidence="8">
    <location>
        <begin position="58"/>
        <end position="169"/>
    </location>
</feature>
<dbReference type="InterPro" id="IPR036938">
    <property type="entry name" value="PAP2/HPO_sf"/>
</dbReference>
<dbReference type="Pfam" id="PF01569">
    <property type="entry name" value="PAP2"/>
    <property type="match status" value="1"/>
</dbReference>
<keyword evidence="6 7" id="KW-0472">Membrane</keyword>
<keyword evidence="4" id="KW-0378">Hydrolase</keyword>
<dbReference type="RefSeq" id="WP_154554355.1">
    <property type="nucleotide sequence ID" value="NZ_JBJESO010000013.1"/>
</dbReference>
<comment type="subcellular location">
    <subcellularLocation>
        <location evidence="1">Cell membrane</location>
        <topology evidence="1">Multi-pass membrane protein</topology>
    </subcellularLocation>
</comment>
<feature type="transmembrane region" description="Helical" evidence="7">
    <location>
        <begin position="152"/>
        <end position="172"/>
    </location>
</feature>
<keyword evidence="10" id="KW-1185">Reference proteome</keyword>
<comment type="caution">
    <text evidence="9">The sequence shown here is derived from an EMBL/GenBank/DDBJ whole genome shotgun (WGS) entry which is preliminary data.</text>
</comment>
<evidence type="ECO:0000256" key="6">
    <source>
        <dbReference type="ARBA" id="ARBA00023136"/>
    </source>
</evidence>
<proteinExistence type="predicted"/>
<keyword evidence="2" id="KW-1003">Cell membrane</keyword>
<dbReference type="PANTHER" id="PTHR14969">
    <property type="entry name" value="SPHINGOSINE-1-PHOSPHATE PHOSPHOHYDROLASE"/>
    <property type="match status" value="1"/>
</dbReference>
<dbReference type="SUPFAM" id="SSF48317">
    <property type="entry name" value="Acid phosphatase/Vanadium-dependent haloperoxidase"/>
    <property type="match status" value="1"/>
</dbReference>
<keyword evidence="5 7" id="KW-1133">Transmembrane helix</keyword>
<sequence>MGSTITQWDGNLLMEIQHFVIHEGLTPLVKFITHLGDAGSIWIALILLMLCFKKTRRVGVIAATALILSFVVNNLMLKNLVGRIRPYEMFTGVQRLVEKPSDWSFPSGHSAASFVTAVVMFRELPRKYGVPALTLAFLIALSRLYVGVHYPLDVLCGALSGTVIALLVCRFYERKDVLSKW</sequence>
<dbReference type="AlphaFoldDB" id="A0A6N7X5I9"/>
<protein>
    <submittedName>
        <fullName evidence="9">Phosphatase PAP2 family protein</fullName>
    </submittedName>
</protein>
<evidence type="ECO:0000313" key="10">
    <source>
        <dbReference type="Proteomes" id="UP000469424"/>
    </source>
</evidence>
<evidence type="ECO:0000259" key="8">
    <source>
        <dbReference type="SMART" id="SM00014"/>
    </source>
</evidence>
<keyword evidence="3 7" id="KW-0812">Transmembrane</keyword>
<feature type="transmembrane region" description="Helical" evidence="7">
    <location>
        <begin position="58"/>
        <end position="77"/>
    </location>
</feature>
<dbReference type="SMART" id="SM00014">
    <property type="entry name" value="acidPPc"/>
    <property type="match status" value="1"/>
</dbReference>
<dbReference type="InterPro" id="IPR000326">
    <property type="entry name" value="PAP2/HPO"/>
</dbReference>
<evidence type="ECO:0000256" key="4">
    <source>
        <dbReference type="ARBA" id="ARBA00022801"/>
    </source>
</evidence>
<evidence type="ECO:0000313" key="9">
    <source>
        <dbReference type="EMBL" id="MST70790.1"/>
    </source>
</evidence>
<dbReference type="Gene3D" id="1.20.144.10">
    <property type="entry name" value="Phosphatidic acid phosphatase type 2/haloperoxidase"/>
    <property type="match status" value="2"/>
</dbReference>
<name>A0A6N7X5I9_9FIRM</name>
<evidence type="ECO:0000256" key="3">
    <source>
        <dbReference type="ARBA" id="ARBA00022692"/>
    </source>
</evidence>
<dbReference type="Proteomes" id="UP000469424">
    <property type="component" value="Unassembled WGS sequence"/>
</dbReference>